<keyword evidence="3" id="KW-1185">Reference proteome</keyword>
<dbReference type="AlphaFoldDB" id="A0A367EB97"/>
<feature type="compositionally biased region" description="Acidic residues" evidence="1">
    <location>
        <begin position="1"/>
        <end position="17"/>
    </location>
</feature>
<dbReference type="OrthoDB" id="4232107at2"/>
<accession>A0A367EB97</accession>
<evidence type="ECO:0000313" key="3">
    <source>
        <dbReference type="Proteomes" id="UP000253507"/>
    </source>
</evidence>
<feature type="region of interest" description="Disordered" evidence="1">
    <location>
        <begin position="1"/>
        <end position="41"/>
    </location>
</feature>
<evidence type="ECO:0000313" key="2">
    <source>
        <dbReference type="EMBL" id="RCG14925.1"/>
    </source>
</evidence>
<comment type="caution">
    <text evidence="2">The sequence shown here is derived from an EMBL/GenBank/DDBJ whole genome shotgun (WGS) entry which is preliminary data.</text>
</comment>
<reference evidence="2 3" key="1">
    <citation type="submission" date="2018-06" db="EMBL/GenBank/DDBJ databases">
        <title>Streptomyces reniochalinae sp. nov. and Streptomyces diacarnus sp. nov. from marine sponges.</title>
        <authorList>
            <person name="Li L."/>
        </authorList>
    </citation>
    <scope>NUCLEOTIDE SEQUENCE [LARGE SCALE GENOMIC DNA]</scope>
    <source>
        <strain evidence="2 3">LHW50302</strain>
    </source>
</reference>
<dbReference type="Proteomes" id="UP000253507">
    <property type="component" value="Unassembled WGS sequence"/>
</dbReference>
<protein>
    <submittedName>
        <fullName evidence="2">Uncharacterized protein</fullName>
    </submittedName>
</protein>
<name>A0A367EB97_9ACTN</name>
<sequence>MTDEQPEHDELPEEPEASAEPAPASGSRRRRPGRGAAGLTDSFASTGFRVAGGSSVGMAVRQAAAVSSFGSAHVRLRESLTPALDLTSGALLGPRFTFAAEEFVRHSGIQEVFSSPLHGLDLRHLMPGAPMGRSGAFDFARKLNSRWSALTERMELLLPDNWRGEDLDFDAVLRVLEDGIPLVWVPSSEVIRGLAAEADAAARRTVLEERAATVIEDCRSAIKAITREDLTAHAAHVNDCLSLITEGRCAAAQALSASVWDTTLRAVARADPALRNGKRITYGSVKKGMPKATLGTAIGQFRSYCIHTSVHAACVNFDGPPTPVPEHYSRHATSHAVGPTQYTKANALAAVMLAVGLLRELEETQRPIILAE</sequence>
<gene>
    <name evidence="2" type="ORF">DQ392_28075</name>
</gene>
<organism evidence="2 3">
    <name type="scientific">Streptomyces reniochalinae</name>
    <dbReference type="NCBI Taxonomy" id="2250578"/>
    <lineage>
        <taxon>Bacteria</taxon>
        <taxon>Bacillati</taxon>
        <taxon>Actinomycetota</taxon>
        <taxon>Actinomycetes</taxon>
        <taxon>Kitasatosporales</taxon>
        <taxon>Streptomycetaceae</taxon>
        <taxon>Streptomyces</taxon>
    </lineage>
</organism>
<dbReference type="EMBL" id="QOIM01000042">
    <property type="protein sequence ID" value="RCG14925.1"/>
    <property type="molecule type" value="Genomic_DNA"/>
</dbReference>
<evidence type="ECO:0000256" key="1">
    <source>
        <dbReference type="SAM" id="MobiDB-lite"/>
    </source>
</evidence>
<proteinExistence type="predicted"/>
<dbReference type="RefSeq" id="WP_114018462.1">
    <property type="nucleotide sequence ID" value="NZ_QOIM01000042.1"/>
</dbReference>